<dbReference type="InterPro" id="IPR052942">
    <property type="entry name" value="LPS_cholinephosphotransferase"/>
</dbReference>
<evidence type="ECO:0000259" key="2">
    <source>
        <dbReference type="Pfam" id="PF04991"/>
    </source>
</evidence>
<proteinExistence type="predicted"/>
<reference evidence="3 4" key="1">
    <citation type="journal article" date="2019" name="Nat. Med.">
        <title>A library of human gut bacterial isolates paired with longitudinal multiomics data enables mechanistic microbiome research.</title>
        <authorList>
            <person name="Poyet M."/>
            <person name="Groussin M."/>
            <person name="Gibbons S.M."/>
            <person name="Avila-Pacheco J."/>
            <person name="Jiang X."/>
            <person name="Kearney S.M."/>
            <person name="Perrotta A.R."/>
            <person name="Berdy B."/>
            <person name="Zhao S."/>
            <person name="Lieberman T.D."/>
            <person name="Swanson P.K."/>
            <person name="Smith M."/>
            <person name="Roesemann S."/>
            <person name="Alexander J.E."/>
            <person name="Rich S.A."/>
            <person name="Livny J."/>
            <person name="Vlamakis H."/>
            <person name="Clish C."/>
            <person name="Bullock K."/>
            <person name="Deik A."/>
            <person name="Scott J."/>
            <person name="Pierce K.A."/>
            <person name="Xavier R.J."/>
            <person name="Alm E.J."/>
        </authorList>
    </citation>
    <scope>NUCLEOTIDE SEQUENCE [LARGE SCALE GENOMIC DNA]</scope>
    <source>
        <strain evidence="3 4">BIOML-A1</strain>
    </source>
</reference>
<dbReference type="GO" id="GO:0009100">
    <property type="term" value="P:glycoprotein metabolic process"/>
    <property type="evidence" value="ECO:0007669"/>
    <property type="project" value="UniProtKB-ARBA"/>
</dbReference>
<sequence length="406" mass="47939">MIGIIHLVSGIKKFCEIKGENLVKSRNFSEWVFLDIVEKNLKDVIEKNTEKIRNSKIVFFGITEVTNVAINILSQKGISTYAVIDNNTSRRKMLMENVSVYKPQELLQPYDENILIFIGTPYFDEMSKQVEKLGYNRESHIIRFFNPQEMIKQYGLYNLKEVTEEESKKIQIDVLDYIKEICEKNGLRYYLAYGTLLGAVRHRGFIPWDDDIDIYMPIKDIYLLYNILQNDPKYEMAMPAKSEGYFYFYPRIIDKRTVLKIVDFPLLIKSGISIDIFPLVALGDELEQAKEKMDCAIEEQRHIKNMISTRKTPKEIQDRIEQFWTKQLDDQYLSKKYCGNIFGPYGDREILESYIFKKCISLRFEEKSFNGPGEYDLYLKSIYGNYMEYPPEDKRVSSHIWVGYWI</sequence>
<feature type="domain" description="LicD/FKTN/FKRP nucleotidyltransferase" evidence="2">
    <location>
        <begin position="182"/>
        <end position="384"/>
    </location>
</feature>
<dbReference type="EMBL" id="WNAL01000007">
    <property type="protein sequence ID" value="MTR80956.1"/>
    <property type="molecule type" value="Genomic_DNA"/>
</dbReference>
<evidence type="ECO:0000313" key="3">
    <source>
        <dbReference type="EMBL" id="MTR80956.1"/>
    </source>
</evidence>
<dbReference type="PANTHER" id="PTHR43404:SF2">
    <property type="entry name" value="LIPOPOLYSACCHARIDE CHOLINEPHOSPHOTRANSFERASE LICD"/>
    <property type="match status" value="1"/>
</dbReference>
<dbReference type="Proteomes" id="UP000446657">
    <property type="component" value="Unassembled WGS sequence"/>
</dbReference>
<dbReference type="RefSeq" id="WP_155175698.1">
    <property type="nucleotide sequence ID" value="NZ_WNAK01000008.1"/>
</dbReference>
<dbReference type="AlphaFoldDB" id="A0A844KKW7"/>
<accession>A0A844KKW7</accession>
<dbReference type="PANTHER" id="PTHR43404">
    <property type="entry name" value="LIPOPOLYSACCHARIDE CHOLINEPHOSPHOTRANSFERASE LICD"/>
    <property type="match status" value="1"/>
</dbReference>
<feature type="coiled-coil region" evidence="1">
    <location>
        <begin position="279"/>
        <end position="306"/>
    </location>
</feature>
<evidence type="ECO:0000313" key="4">
    <source>
        <dbReference type="Proteomes" id="UP000446657"/>
    </source>
</evidence>
<organism evidence="3 4">
    <name type="scientific">Roseburia faecis</name>
    <dbReference type="NCBI Taxonomy" id="301302"/>
    <lineage>
        <taxon>Bacteria</taxon>
        <taxon>Bacillati</taxon>
        <taxon>Bacillota</taxon>
        <taxon>Clostridia</taxon>
        <taxon>Lachnospirales</taxon>
        <taxon>Lachnospiraceae</taxon>
        <taxon>Roseburia</taxon>
    </lineage>
</organism>
<keyword evidence="1" id="KW-0175">Coiled coil</keyword>
<evidence type="ECO:0000256" key="1">
    <source>
        <dbReference type="SAM" id="Coils"/>
    </source>
</evidence>
<gene>
    <name evidence="3" type="ORF">GMD30_04360</name>
</gene>
<dbReference type="Pfam" id="PF04991">
    <property type="entry name" value="LicD"/>
    <property type="match status" value="1"/>
</dbReference>
<dbReference type="InterPro" id="IPR007074">
    <property type="entry name" value="LicD/FKTN/FKRP_NTP_transf"/>
</dbReference>
<name>A0A844KKW7_9FIRM</name>
<comment type="caution">
    <text evidence="3">The sequence shown here is derived from an EMBL/GenBank/DDBJ whole genome shotgun (WGS) entry which is preliminary data.</text>
</comment>
<protein>
    <recommendedName>
        <fullName evidence="2">LicD/FKTN/FKRP nucleotidyltransferase domain-containing protein</fullName>
    </recommendedName>
</protein>